<evidence type="ECO:0000313" key="2">
    <source>
        <dbReference type="Proteomes" id="UP000661435"/>
    </source>
</evidence>
<accession>A0A8J6M7M4</accession>
<dbReference type="RefSeq" id="WP_186906336.1">
    <property type="nucleotide sequence ID" value="NZ_JACOPP010000001.1"/>
</dbReference>
<sequence length="63" mass="7446">MTWGDYFFFYECPECGKKYRYPIDLMSDPDYGACPDCHVMGKFVGETKDIKQGETKFSDYEYV</sequence>
<organism evidence="1 2">
    <name type="scientific">Lawsonibacter hominis</name>
    <dbReference type="NCBI Taxonomy" id="2763053"/>
    <lineage>
        <taxon>Bacteria</taxon>
        <taxon>Bacillati</taxon>
        <taxon>Bacillota</taxon>
        <taxon>Clostridia</taxon>
        <taxon>Eubacteriales</taxon>
        <taxon>Oscillospiraceae</taxon>
        <taxon>Lawsonibacter</taxon>
    </lineage>
</organism>
<proteinExistence type="predicted"/>
<dbReference type="EMBL" id="JACOPP010000001">
    <property type="protein sequence ID" value="MBC5732441.1"/>
    <property type="molecule type" value="Genomic_DNA"/>
</dbReference>
<dbReference type="AlphaFoldDB" id="A0A8J6M7M4"/>
<comment type="caution">
    <text evidence="1">The sequence shown here is derived from an EMBL/GenBank/DDBJ whole genome shotgun (WGS) entry which is preliminary data.</text>
</comment>
<name>A0A8J6M7M4_9FIRM</name>
<keyword evidence="2" id="KW-1185">Reference proteome</keyword>
<dbReference type="Proteomes" id="UP000661435">
    <property type="component" value="Unassembled WGS sequence"/>
</dbReference>
<evidence type="ECO:0000313" key="1">
    <source>
        <dbReference type="EMBL" id="MBC5732441.1"/>
    </source>
</evidence>
<protein>
    <submittedName>
        <fullName evidence="1">Uncharacterized protein</fullName>
    </submittedName>
</protein>
<reference evidence="1" key="1">
    <citation type="submission" date="2020-08" db="EMBL/GenBank/DDBJ databases">
        <title>Genome public.</title>
        <authorList>
            <person name="Liu C."/>
            <person name="Sun Q."/>
        </authorList>
    </citation>
    <scope>NUCLEOTIDE SEQUENCE</scope>
    <source>
        <strain evidence="1">NSJ-51</strain>
    </source>
</reference>
<gene>
    <name evidence="1" type="ORF">H8S57_01695</name>
</gene>